<dbReference type="EMBL" id="JAIWYP010000004">
    <property type="protein sequence ID" value="KAH3837019.1"/>
    <property type="molecule type" value="Genomic_DNA"/>
</dbReference>
<proteinExistence type="predicted"/>
<feature type="compositionally biased region" description="Low complexity" evidence="1">
    <location>
        <begin position="10"/>
        <end position="29"/>
    </location>
</feature>
<feature type="compositionally biased region" description="Basic and acidic residues" evidence="1">
    <location>
        <begin position="705"/>
        <end position="716"/>
    </location>
</feature>
<gene>
    <name evidence="2" type="ORF">DPMN_110397</name>
</gene>
<feature type="compositionally biased region" description="Low complexity" evidence="1">
    <location>
        <begin position="667"/>
        <end position="693"/>
    </location>
</feature>
<feature type="compositionally biased region" description="Basic and acidic residues" evidence="1">
    <location>
        <begin position="724"/>
        <end position="735"/>
    </location>
</feature>
<keyword evidence="3" id="KW-1185">Reference proteome</keyword>
<feature type="compositionally biased region" description="Polar residues" evidence="1">
    <location>
        <begin position="694"/>
        <end position="704"/>
    </location>
</feature>
<dbReference type="AlphaFoldDB" id="A0A9D4KCS0"/>
<organism evidence="2 3">
    <name type="scientific">Dreissena polymorpha</name>
    <name type="common">Zebra mussel</name>
    <name type="synonym">Mytilus polymorpha</name>
    <dbReference type="NCBI Taxonomy" id="45954"/>
    <lineage>
        <taxon>Eukaryota</taxon>
        <taxon>Metazoa</taxon>
        <taxon>Spiralia</taxon>
        <taxon>Lophotrochozoa</taxon>
        <taxon>Mollusca</taxon>
        <taxon>Bivalvia</taxon>
        <taxon>Autobranchia</taxon>
        <taxon>Heteroconchia</taxon>
        <taxon>Euheterodonta</taxon>
        <taxon>Imparidentia</taxon>
        <taxon>Neoheterodontei</taxon>
        <taxon>Myida</taxon>
        <taxon>Dreissenoidea</taxon>
        <taxon>Dreissenidae</taxon>
        <taxon>Dreissena</taxon>
    </lineage>
</organism>
<evidence type="ECO:0000256" key="1">
    <source>
        <dbReference type="SAM" id="MobiDB-lite"/>
    </source>
</evidence>
<reference evidence="2" key="1">
    <citation type="journal article" date="2019" name="bioRxiv">
        <title>The Genome of the Zebra Mussel, Dreissena polymorpha: A Resource for Invasive Species Research.</title>
        <authorList>
            <person name="McCartney M.A."/>
            <person name="Auch B."/>
            <person name="Kono T."/>
            <person name="Mallez S."/>
            <person name="Zhang Y."/>
            <person name="Obille A."/>
            <person name="Becker A."/>
            <person name="Abrahante J.E."/>
            <person name="Garbe J."/>
            <person name="Badalamenti J.P."/>
            <person name="Herman A."/>
            <person name="Mangelson H."/>
            <person name="Liachko I."/>
            <person name="Sullivan S."/>
            <person name="Sone E.D."/>
            <person name="Koren S."/>
            <person name="Silverstein K.A.T."/>
            <person name="Beckman K.B."/>
            <person name="Gohl D.M."/>
        </authorList>
    </citation>
    <scope>NUCLEOTIDE SEQUENCE</scope>
    <source>
        <strain evidence="2">Duluth1</strain>
        <tissue evidence="2">Whole animal</tissue>
    </source>
</reference>
<comment type="caution">
    <text evidence="2">The sequence shown here is derived from an EMBL/GenBank/DDBJ whole genome shotgun (WGS) entry which is preliminary data.</text>
</comment>
<evidence type="ECO:0000313" key="3">
    <source>
        <dbReference type="Proteomes" id="UP000828390"/>
    </source>
</evidence>
<evidence type="ECO:0000313" key="2">
    <source>
        <dbReference type="EMBL" id="KAH3837019.1"/>
    </source>
</evidence>
<feature type="region of interest" description="Disordered" evidence="1">
    <location>
        <begin position="667"/>
        <end position="735"/>
    </location>
</feature>
<reference evidence="2" key="2">
    <citation type="submission" date="2020-11" db="EMBL/GenBank/DDBJ databases">
        <authorList>
            <person name="McCartney M.A."/>
            <person name="Auch B."/>
            <person name="Kono T."/>
            <person name="Mallez S."/>
            <person name="Becker A."/>
            <person name="Gohl D.M."/>
            <person name="Silverstein K.A.T."/>
            <person name="Koren S."/>
            <person name="Bechman K.B."/>
            <person name="Herman A."/>
            <person name="Abrahante J.E."/>
            <person name="Garbe J."/>
        </authorList>
    </citation>
    <scope>NUCLEOTIDE SEQUENCE</scope>
    <source>
        <strain evidence="2">Duluth1</strain>
        <tissue evidence="2">Whole animal</tissue>
    </source>
</reference>
<protein>
    <submittedName>
        <fullName evidence="2">Uncharacterized protein</fullName>
    </submittedName>
</protein>
<dbReference type="OrthoDB" id="10256523at2759"/>
<feature type="region of interest" description="Disordered" evidence="1">
    <location>
        <begin position="1"/>
        <end position="30"/>
    </location>
</feature>
<accession>A0A9D4KCS0</accession>
<sequence>MKKSGRLGISDVLSSSADAPAASSKPASVTKQEKELQALKFENKKLKGDLNEIRSLYKQLVQENSHERFDERRVTLLKSQIIQLERQILLLNEALSSRGQVLYEVENNLQWIANTCRGYICKDTHGPQVPVERSQLTLMVETAESARIKLYKQLENTTSQQLSQPLKHFSEFLQTQKEGEVSMLEVAMGTLEHLNIKHVTKLETKLSTLYRDLIHLHSTMEADTKNESAYLWTSCHVTKVARERLVTQILTSCARLKDCSSDLLELSLLFPSAPWPPLRKNAIKDVTADRVIQCIPSRSRSQETLKVIEALVKAYNYKVYMLRNESDSLREEVKYHKTIYNLQLKYAESLFQAIREAYGGFEAMTNEVIVKPLKEVLEAYVDLSQSASEEALKVFMRTFKDRVTQFGDIVETLTVKEPESEGATVLSQYGEEFFKVLEKVVKEEQLKRDNEASHVEHLREEQDRLDSQLHQILEEQETRQQLLMMSSNHDDTDEVASGIMPGGDVIMGNTLQGSEFSDSSRNNLCTSLPNNKPLGKSGKLKNKEKPLHKKEWVNIVEDPLVDKETSFVNTLHRKDFVNDTQDYLLEKNMQDLDINDANISNRLSDAELLAYHKNTTYELQMKHQGLSEKLPKIEDASDMSDISQTKTKSKKKLGYVPNTFVPNRTLQLRRSGSQSRLGSLEKSLSSAAESSSLQYENQSALSGDTRSRSHSRDDLAKTTSNNKGQREFKSRPAFR</sequence>
<feature type="region of interest" description="Disordered" evidence="1">
    <location>
        <begin position="637"/>
        <end position="656"/>
    </location>
</feature>
<name>A0A9D4KCS0_DREPO</name>
<dbReference type="Proteomes" id="UP000828390">
    <property type="component" value="Unassembled WGS sequence"/>
</dbReference>